<dbReference type="AlphaFoldDB" id="Q0RVY6"/>
<evidence type="ECO:0000313" key="1">
    <source>
        <dbReference type="EMBL" id="ABH00550.1"/>
    </source>
</evidence>
<keyword evidence="1" id="KW-0614">Plasmid</keyword>
<geneLocation type="plasmid" evidence="1 2">
    <name>pRHL2</name>
</geneLocation>
<name>Q0RVY6_RHOJR</name>
<protein>
    <submittedName>
        <fullName evidence="1">Uncharacterized protein</fullName>
    </submittedName>
</protein>
<reference evidence="2" key="1">
    <citation type="journal article" date="2006" name="Proc. Natl. Acad. Sci. U.S.A.">
        <title>The complete genome of Rhodococcus sp. RHA1 provides insights into a catabolic powerhouse.</title>
        <authorList>
            <person name="McLeod M.P."/>
            <person name="Warren R.L."/>
            <person name="Hsiao W.W.L."/>
            <person name="Araki N."/>
            <person name="Myhre M."/>
            <person name="Fernandes C."/>
            <person name="Miyazawa D."/>
            <person name="Wong W."/>
            <person name="Lillquist A.L."/>
            <person name="Wang D."/>
            <person name="Dosanjh M."/>
            <person name="Hara H."/>
            <person name="Petrescu A."/>
            <person name="Morin R.D."/>
            <person name="Yang G."/>
            <person name="Stott J.M."/>
            <person name="Schein J.E."/>
            <person name="Shin H."/>
            <person name="Smailus D."/>
            <person name="Siddiqui A.S."/>
            <person name="Marra M.A."/>
            <person name="Jones S.J.M."/>
            <person name="Holt R."/>
            <person name="Brinkman F.S.L."/>
            <person name="Miyauchi K."/>
            <person name="Fukuda M."/>
            <person name="Davies J.E."/>
            <person name="Mohn W.W."/>
            <person name="Eltis L.D."/>
        </authorList>
    </citation>
    <scope>NUCLEOTIDE SEQUENCE [LARGE SCALE GENOMIC DNA]</scope>
    <source>
        <strain evidence="2">RHA1</strain>
    </source>
</reference>
<gene>
    <name evidence="1" type="ordered locus">RHA1_ro10361</name>
</gene>
<evidence type="ECO:0000313" key="2">
    <source>
        <dbReference type="Proteomes" id="UP000008710"/>
    </source>
</evidence>
<accession>Q0RVY6</accession>
<sequence>MSETGNRVDHQSRNRLCRLPLMTPRPFRTGPVRTVSDVEKATSAWVYWYNTARLMHRLGASRRRVRGQALRCTPCRSTGRTQTTVCA</sequence>
<dbReference type="EMBL" id="CP000433">
    <property type="protein sequence ID" value="ABH00550.1"/>
    <property type="molecule type" value="Genomic_DNA"/>
</dbReference>
<dbReference type="HOGENOM" id="CLU_2481242_0_0_11"/>
<organism evidence="1 2">
    <name type="scientific">Rhodococcus jostii (strain RHA1)</name>
    <dbReference type="NCBI Taxonomy" id="101510"/>
    <lineage>
        <taxon>Bacteria</taxon>
        <taxon>Bacillati</taxon>
        <taxon>Actinomycetota</taxon>
        <taxon>Actinomycetes</taxon>
        <taxon>Mycobacteriales</taxon>
        <taxon>Nocardiaceae</taxon>
        <taxon>Rhodococcus</taxon>
    </lineage>
</organism>
<dbReference type="KEGG" id="rha:RHA1_ro10361"/>
<proteinExistence type="predicted"/>
<dbReference type="Proteomes" id="UP000008710">
    <property type="component" value="Plasmid pRHL2"/>
</dbReference>